<accession>A0AA96CYY5</accession>
<dbReference type="Pfam" id="PF00005">
    <property type="entry name" value="ABC_tran"/>
    <property type="match status" value="1"/>
</dbReference>
<dbReference type="EMBL" id="CP134846">
    <property type="protein sequence ID" value="WNL16793.1"/>
    <property type="molecule type" value="Genomic_DNA"/>
</dbReference>
<evidence type="ECO:0000259" key="2">
    <source>
        <dbReference type="Pfam" id="PF00005"/>
    </source>
</evidence>
<protein>
    <submittedName>
        <fullName evidence="3">ATP-binding cassette domain-containing protein</fullName>
    </submittedName>
</protein>
<proteinExistence type="predicted"/>
<gene>
    <name evidence="3" type="ORF">RJG54_11415</name>
</gene>
<keyword evidence="3" id="KW-0547">Nucleotide-binding</keyword>
<dbReference type="SUPFAM" id="SSF52540">
    <property type="entry name" value="P-loop containing nucleoside triphosphate hydrolases"/>
    <property type="match status" value="1"/>
</dbReference>
<evidence type="ECO:0000313" key="3">
    <source>
        <dbReference type="EMBL" id="WNL16793.1"/>
    </source>
</evidence>
<dbReference type="InterPro" id="IPR050093">
    <property type="entry name" value="ABC_SmlMolc_Importer"/>
</dbReference>
<reference evidence="3" key="1">
    <citation type="submission" date="2023-09" db="EMBL/GenBank/DDBJ databases">
        <title>Arcobacter tbilisiensis sp. nov. isolated from chicken meat in Tbilisi, Georgia.</title>
        <authorList>
            <person name="Matthias R."/>
            <person name="Zautner A.E."/>
        </authorList>
    </citation>
    <scope>NUCLEOTIDE SEQUENCE</scope>
    <source>
        <strain evidence="3">LEO 107</strain>
    </source>
</reference>
<evidence type="ECO:0000256" key="1">
    <source>
        <dbReference type="ARBA" id="ARBA00022448"/>
    </source>
</evidence>
<dbReference type="Gene3D" id="3.40.50.300">
    <property type="entry name" value="P-loop containing nucleotide triphosphate hydrolases"/>
    <property type="match status" value="1"/>
</dbReference>
<dbReference type="GO" id="GO:0005524">
    <property type="term" value="F:ATP binding"/>
    <property type="evidence" value="ECO:0007669"/>
    <property type="project" value="UniProtKB-KW"/>
</dbReference>
<dbReference type="AlphaFoldDB" id="A0AA96CYY5"/>
<dbReference type="InterPro" id="IPR003439">
    <property type="entry name" value="ABC_transporter-like_ATP-bd"/>
</dbReference>
<dbReference type="PANTHER" id="PTHR42781">
    <property type="entry name" value="SPERMIDINE/PUTRESCINE IMPORT ATP-BINDING PROTEIN POTA"/>
    <property type="match status" value="1"/>
</dbReference>
<sequence length="91" mass="10069">MKIEVKNLTKYFGNFKALENINLDIVEGELLALLGPSGSGKTTLLRMIAGLETVDSIDKGEILFNNIDVAKKDIKDRDIGFVFQHYALLGI</sequence>
<keyword evidence="3" id="KW-0067">ATP-binding</keyword>
<keyword evidence="1" id="KW-0813">Transport</keyword>
<dbReference type="InterPro" id="IPR027417">
    <property type="entry name" value="P-loop_NTPase"/>
</dbReference>
<organism evidence="3">
    <name type="scientific">Arcobacter sp. AZ-2023</name>
    <dbReference type="NCBI Taxonomy" id="3074453"/>
    <lineage>
        <taxon>Bacteria</taxon>
        <taxon>Pseudomonadati</taxon>
        <taxon>Campylobacterota</taxon>
        <taxon>Epsilonproteobacteria</taxon>
        <taxon>Campylobacterales</taxon>
        <taxon>Arcobacteraceae</taxon>
        <taxon>Arcobacter</taxon>
    </lineage>
</organism>
<dbReference type="GO" id="GO:0016887">
    <property type="term" value="F:ATP hydrolysis activity"/>
    <property type="evidence" value="ECO:0007669"/>
    <property type="project" value="InterPro"/>
</dbReference>
<name>A0AA96CYY5_9BACT</name>
<feature type="domain" description="ABC transporter" evidence="2">
    <location>
        <begin position="18"/>
        <end position="88"/>
    </location>
</feature>
<dbReference type="PANTHER" id="PTHR42781:SF4">
    <property type="entry name" value="SPERMIDINE_PUTRESCINE IMPORT ATP-BINDING PROTEIN POTA"/>
    <property type="match status" value="1"/>
</dbReference>